<dbReference type="Pfam" id="PF04542">
    <property type="entry name" value="Sigma70_r2"/>
    <property type="match status" value="1"/>
</dbReference>
<dbReference type="Gene3D" id="1.10.1740.10">
    <property type="match status" value="1"/>
</dbReference>
<evidence type="ECO:0000259" key="5">
    <source>
        <dbReference type="Pfam" id="PF04542"/>
    </source>
</evidence>
<dbReference type="GO" id="GO:0006352">
    <property type="term" value="P:DNA-templated transcription initiation"/>
    <property type="evidence" value="ECO:0007669"/>
    <property type="project" value="InterPro"/>
</dbReference>
<dbReference type="EMBL" id="QETA01000003">
    <property type="protein sequence ID" value="PWF23299.1"/>
    <property type="molecule type" value="Genomic_DNA"/>
</dbReference>
<keyword evidence="8" id="KW-1185">Reference proteome</keyword>
<dbReference type="InterPro" id="IPR007627">
    <property type="entry name" value="RNA_pol_sigma70_r2"/>
</dbReference>
<evidence type="ECO:0000256" key="1">
    <source>
        <dbReference type="ARBA" id="ARBA00010641"/>
    </source>
</evidence>
<dbReference type="GO" id="GO:0016987">
    <property type="term" value="F:sigma factor activity"/>
    <property type="evidence" value="ECO:0007669"/>
    <property type="project" value="UniProtKB-KW"/>
</dbReference>
<evidence type="ECO:0000313" key="7">
    <source>
        <dbReference type="EMBL" id="PWF23299.1"/>
    </source>
</evidence>
<dbReference type="CDD" id="cd06171">
    <property type="entry name" value="Sigma70_r4"/>
    <property type="match status" value="1"/>
</dbReference>
<dbReference type="InterPro" id="IPR039425">
    <property type="entry name" value="RNA_pol_sigma-70-like"/>
</dbReference>
<dbReference type="InterPro" id="IPR014284">
    <property type="entry name" value="RNA_pol_sigma-70_dom"/>
</dbReference>
<name>A0A2V1K0N3_9BURK</name>
<gene>
    <name evidence="7" type="ORF">DD235_10015</name>
</gene>
<dbReference type="InterPro" id="IPR036388">
    <property type="entry name" value="WH-like_DNA-bd_sf"/>
</dbReference>
<keyword evidence="4" id="KW-0804">Transcription</keyword>
<comment type="caution">
    <text evidence="7">The sequence shown here is derived from an EMBL/GenBank/DDBJ whole genome shotgun (WGS) entry which is preliminary data.</text>
</comment>
<dbReference type="SUPFAM" id="SSF88659">
    <property type="entry name" value="Sigma3 and sigma4 domains of RNA polymerase sigma factors"/>
    <property type="match status" value="1"/>
</dbReference>
<evidence type="ECO:0000256" key="2">
    <source>
        <dbReference type="ARBA" id="ARBA00023015"/>
    </source>
</evidence>
<dbReference type="Gene3D" id="1.10.10.10">
    <property type="entry name" value="Winged helix-like DNA-binding domain superfamily/Winged helix DNA-binding domain"/>
    <property type="match status" value="1"/>
</dbReference>
<evidence type="ECO:0000256" key="4">
    <source>
        <dbReference type="ARBA" id="ARBA00023163"/>
    </source>
</evidence>
<feature type="domain" description="RNA polymerase sigma factor 70 region 4 type 2" evidence="6">
    <location>
        <begin position="114"/>
        <end position="165"/>
    </location>
</feature>
<evidence type="ECO:0000256" key="3">
    <source>
        <dbReference type="ARBA" id="ARBA00023082"/>
    </source>
</evidence>
<proteinExistence type="inferred from homology"/>
<dbReference type="Proteomes" id="UP000245212">
    <property type="component" value="Unassembled WGS sequence"/>
</dbReference>
<sequence>MSAPDANPLDFPAFERLYRDHHGWLRTWLHGRMGGSAEAADLAHDTFVRVLSTRRMPAMPEEGRRFLTHIAKGLLIDHWRRQDLEQAWLDTLAALPEAVAPSPETQALLLEALHRIDAMLQALPARTRRVFMLSQFDGLTYARIAAETGLSLPTVKRHMRSAFLACLSVG</sequence>
<evidence type="ECO:0000259" key="6">
    <source>
        <dbReference type="Pfam" id="PF08281"/>
    </source>
</evidence>
<dbReference type="AlphaFoldDB" id="A0A2V1K0N3"/>
<keyword evidence="2" id="KW-0805">Transcription regulation</keyword>
<accession>A0A2V1K0N3</accession>
<dbReference type="PANTHER" id="PTHR43133:SF63">
    <property type="entry name" value="RNA POLYMERASE SIGMA FACTOR FECI-RELATED"/>
    <property type="match status" value="1"/>
</dbReference>
<feature type="domain" description="RNA polymerase sigma-70 region 2" evidence="5">
    <location>
        <begin position="17"/>
        <end position="83"/>
    </location>
</feature>
<dbReference type="InterPro" id="IPR013325">
    <property type="entry name" value="RNA_pol_sigma_r2"/>
</dbReference>
<dbReference type="InterPro" id="IPR013249">
    <property type="entry name" value="RNA_pol_sigma70_r4_t2"/>
</dbReference>
<dbReference type="InterPro" id="IPR013324">
    <property type="entry name" value="RNA_pol_sigma_r3/r4-like"/>
</dbReference>
<comment type="similarity">
    <text evidence="1">Belongs to the sigma-70 factor family. ECF subfamily.</text>
</comment>
<dbReference type="Pfam" id="PF08281">
    <property type="entry name" value="Sigma70_r4_2"/>
    <property type="match status" value="1"/>
</dbReference>
<dbReference type="GO" id="GO:0003677">
    <property type="term" value="F:DNA binding"/>
    <property type="evidence" value="ECO:0007669"/>
    <property type="project" value="InterPro"/>
</dbReference>
<dbReference type="SUPFAM" id="SSF88946">
    <property type="entry name" value="Sigma2 domain of RNA polymerase sigma factors"/>
    <property type="match status" value="1"/>
</dbReference>
<protein>
    <submittedName>
        <fullName evidence="7">RNA polymerase subunit sigma</fullName>
    </submittedName>
</protein>
<dbReference type="PANTHER" id="PTHR43133">
    <property type="entry name" value="RNA POLYMERASE ECF-TYPE SIGMA FACTO"/>
    <property type="match status" value="1"/>
</dbReference>
<organism evidence="7 8">
    <name type="scientific">Corticimicrobacter populi</name>
    <dbReference type="NCBI Taxonomy" id="2175229"/>
    <lineage>
        <taxon>Bacteria</taxon>
        <taxon>Pseudomonadati</taxon>
        <taxon>Pseudomonadota</taxon>
        <taxon>Betaproteobacteria</taxon>
        <taxon>Burkholderiales</taxon>
        <taxon>Alcaligenaceae</taxon>
        <taxon>Corticimicrobacter</taxon>
    </lineage>
</organism>
<evidence type="ECO:0000313" key="8">
    <source>
        <dbReference type="Proteomes" id="UP000245212"/>
    </source>
</evidence>
<dbReference type="RefSeq" id="WP_109061915.1">
    <property type="nucleotide sequence ID" value="NZ_QETA01000003.1"/>
</dbReference>
<reference evidence="8" key="1">
    <citation type="submission" date="2018-05" db="EMBL/GenBank/DDBJ databases">
        <authorList>
            <person name="Li Y."/>
        </authorList>
    </citation>
    <scope>NUCLEOTIDE SEQUENCE [LARGE SCALE GENOMIC DNA]</scope>
    <source>
        <strain evidence="8">3d-2-2</strain>
    </source>
</reference>
<dbReference type="NCBIfam" id="TIGR02937">
    <property type="entry name" value="sigma70-ECF"/>
    <property type="match status" value="1"/>
</dbReference>
<keyword evidence="3" id="KW-0731">Sigma factor</keyword>